<reference evidence="1 2" key="1">
    <citation type="submission" date="2017-08" db="EMBL/GenBank/DDBJ databases">
        <title>Analysis of Fusobacterium persistence and antibiotic response in human colorectal.</title>
        <authorList>
            <person name="Bullman S."/>
        </authorList>
    </citation>
    <scope>NUCLEOTIDE SEQUENCE [LARGE SCALE GENOMIC DNA]</scope>
    <source>
        <strain evidence="1 2">P2_CP</strain>
    </source>
</reference>
<dbReference type="EMBL" id="NPND01000022">
    <property type="protein sequence ID" value="PIM89942.1"/>
    <property type="molecule type" value="Genomic_DNA"/>
</dbReference>
<dbReference type="RefSeq" id="WP_005906129.1">
    <property type="nucleotide sequence ID" value="NZ_CP056006.1"/>
</dbReference>
<dbReference type="Gene3D" id="3.50.30.50">
    <property type="entry name" value="Putative cyclase"/>
    <property type="match status" value="1"/>
</dbReference>
<proteinExistence type="predicted"/>
<dbReference type="InterPro" id="IPR037175">
    <property type="entry name" value="KFase_sf"/>
</dbReference>
<organism evidence="1 2">
    <name type="scientific">Fusobacterium animalis</name>
    <dbReference type="NCBI Taxonomy" id="76859"/>
    <lineage>
        <taxon>Bacteria</taxon>
        <taxon>Fusobacteriati</taxon>
        <taxon>Fusobacteriota</taxon>
        <taxon>Fusobacteriia</taxon>
        <taxon>Fusobacteriales</taxon>
        <taxon>Fusobacteriaceae</taxon>
        <taxon>Fusobacterium</taxon>
    </lineage>
</organism>
<name>A0A2G9FL22_9FUSO</name>
<dbReference type="Pfam" id="PF04199">
    <property type="entry name" value="Cyclase"/>
    <property type="match status" value="1"/>
</dbReference>
<dbReference type="PANTHER" id="PTHR31118:SF12">
    <property type="entry name" value="CYCLASE-LIKE PROTEIN 2"/>
    <property type="match status" value="1"/>
</dbReference>
<dbReference type="GO" id="GO:0019441">
    <property type="term" value="P:L-tryptophan catabolic process to kynurenine"/>
    <property type="evidence" value="ECO:0007669"/>
    <property type="project" value="InterPro"/>
</dbReference>
<evidence type="ECO:0000313" key="1">
    <source>
        <dbReference type="EMBL" id="PIM89942.1"/>
    </source>
</evidence>
<dbReference type="GO" id="GO:0004061">
    <property type="term" value="F:arylformamidase activity"/>
    <property type="evidence" value="ECO:0007669"/>
    <property type="project" value="InterPro"/>
</dbReference>
<gene>
    <name evidence="1" type="ORF">CI114_07520</name>
</gene>
<accession>A0A2G9FL22</accession>
<dbReference type="Proteomes" id="UP000230719">
    <property type="component" value="Unassembled WGS sequence"/>
</dbReference>
<protein>
    <recommendedName>
        <fullName evidence="3">Cyclase</fullName>
    </recommendedName>
</protein>
<dbReference type="SUPFAM" id="SSF102198">
    <property type="entry name" value="Putative cyclase"/>
    <property type="match status" value="1"/>
</dbReference>
<comment type="caution">
    <text evidence="1">The sequence shown here is derived from an EMBL/GenBank/DDBJ whole genome shotgun (WGS) entry which is preliminary data.</text>
</comment>
<dbReference type="AlphaFoldDB" id="A0A2G9FL22"/>
<evidence type="ECO:0008006" key="3">
    <source>
        <dbReference type="Google" id="ProtNLM"/>
    </source>
</evidence>
<dbReference type="InterPro" id="IPR007325">
    <property type="entry name" value="KFase/CYL"/>
</dbReference>
<dbReference type="PANTHER" id="PTHR31118">
    <property type="entry name" value="CYCLASE-LIKE PROTEIN 2"/>
    <property type="match status" value="1"/>
</dbReference>
<evidence type="ECO:0000313" key="2">
    <source>
        <dbReference type="Proteomes" id="UP000230719"/>
    </source>
</evidence>
<sequence>MIKLEGTKFIDISYIVKNKMPADPALKLPTLEFFSNEGVNGQLHNLEVISYCPHTGTHMDAPFHIDTNGDSIEKLDPTLLIGPAVVVSLDYSDRRPCVITADIIKKWEKSNIEIQKGDAVLLNTGHSKYWESGKEEYIEKGYVCLSTDLAKYFVDKGVRFVGLESISVDGPETGTEAHKILLGNNVYIVENLTNLDKIESKRCITMGTFPAVKGASGVWIRLLALV</sequence>